<dbReference type="SUPFAM" id="SSF55347">
    <property type="entry name" value="Glyceraldehyde-3-phosphate dehydrogenase-like, C-terminal domain"/>
    <property type="match status" value="1"/>
</dbReference>
<protein>
    <submittedName>
        <fullName evidence="4">Glyceraldehyde-3-phosphate dehydrogenase</fullName>
        <ecNumber evidence="4">1.2.1.12</ecNumber>
    </submittedName>
</protein>
<dbReference type="InterPro" id="IPR020831">
    <property type="entry name" value="GlycerAld/Erythrose_P_DH"/>
</dbReference>
<proteinExistence type="inferred from homology"/>
<dbReference type="FunFam" id="3.40.50.720:FF:000001">
    <property type="entry name" value="Glyceraldehyde-3-phosphate dehydrogenase"/>
    <property type="match status" value="1"/>
</dbReference>
<dbReference type="GO" id="GO:0050661">
    <property type="term" value="F:NADP binding"/>
    <property type="evidence" value="ECO:0007669"/>
    <property type="project" value="InterPro"/>
</dbReference>
<dbReference type="GO" id="GO:0051287">
    <property type="term" value="F:NAD binding"/>
    <property type="evidence" value="ECO:0007669"/>
    <property type="project" value="InterPro"/>
</dbReference>
<dbReference type="NCBIfam" id="TIGR01534">
    <property type="entry name" value="GAPDH-I"/>
    <property type="match status" value="1"/>
</dbReference>
<dbReference type="SMART" id="SM00846">
    <property type="entry name" value="Gp_dh_N"/>
    <property type="match status" value="1"/>
</dbReference>
<dbReference type="SUPFAM" id="SSF51735">
    <property type="entry name" value="NAD(P)-binding Rossmann-fold domains"/>
    <property type="match status" value="1"/>
</dbReference>
<name>A0A485M0J6_9ZZZZ</name>
<dbReference type="Pfam" id="PF00044">
    <property type="entry name" value="Gp_dh_N"/>
    <property type="match status" value="1"/>
</dbReference>
<dbReference type="GO" id="GO:0004365">
    <property type="term" value="F:glyceraldehyde-3-phosphate dehydrogenase (NAD+) (phosphorylating) activity"/>
    <property type="evidence" value="ECO:0007669"/>
    <property type="project" value="UniProtKB-EC"/>
</dbReference>
<dbReference type="FunFam" id="3.30.360.10:FF:000002">
    <property type="entry name" value="Glyceraldehyde-3-phosphate dehydrogenase"/>
    <property type="match status" value="1"/>
</dbReference>
<dbReference type="Pfam" id="PF02800">
    <property type="entry name" value="Gp_dh_C"/>
    <property type="match status" value="1"/>
</dbReference>
<dbReference type="EC" id="1.2.1.12" evidence="4"/>
<dbReference type="InterPro" id="IPR020828">
    <property type="entry name" value="GlycerAld_3-P_DH_NAD(P)-bd"/>
</dbReference>
<reference evidence="4" key="1">
    <citation type="submission" date="2019-03" db="EMBL/GenBank/DDBJ databases">
        <authorList>
            <person name="Hao L."/>
        </authorList>
    </citation>
    <scope>NUCLEOTIDE SEQUENCE</scope>
</reference>
<dbReference type="InterPro" id="IPR006424">
    <property type="entry name" value="Glyceraldehyde-3-P_DH_1"/>
</dbReference>
<dbReference type="PRINTS" id="PR00078">
    <property type="entry name" value="G3PDHDRGNASE"/>
</dbReference>
<dbReference type="CDD" id="cd05214">
    <property type="entry name" value="GAPDH_I_N"/>
    <property type="match status" value="1"/>
</dbReference>
<dbReference type="InterPro" id="IPR020830">
    <property type="entry name" value="GlycerAld_3-P_DH_AS"/>
</dbReference>
<evidence type="ECO:0000313" key="4">
    <source>
        <dbReference type="EMBL" id="VFU14475.1"/>
    </source>
</evidence>
<dbReference type="InterPro" id="IPR020829">
    <property type="entry name" value="GlycerAld_3-P_DH_cat"/>
</dbReference>
<dbReference type="Gene3D" id="3.40.50.720">
    <property type="entry name" value="NAD(P)-binding Rossmann-like Domain"/>
    <property type="match status" value="1"/>
</dbReference>
<dbReference type="CDD" id="cd18126">
    <property type="entry name" value="GAPDH_I_C"/>
    <property type="match status" value="1"/>
</dbReference>
<dbReference type="Gene3D" id="3.30.360.10">
    <property type="entry name" value="Dihydrodipicolinate Reductase, domain 2"/>
    <property type="match status" value="1"/>
</dbReference>
<dbReference type="EMBL" id="CAADRM010000092">
    <property type="protein sequence ID" value="VFU14475.1"/>
    <property type="molecule type" value="Genomic_DNA"/>
</dbReference>
<dbReference type="PANTHER" id="PTHR43148">
    <property type="entry name" value="GLYCERALDEHYDE-3-PHOSPHATE DEHYDROGENASE 2"/>
    <property type="match status" value="1"/>
</dbReference>
<feature type="domain" description="Glyceraldehyde 3-phosphate dehydrogenase NAD(P) binding" evidence="3">
    <location>
        <begin position="2"/>
        <end position="149"/>
    </location>
</feature>
<organism evidence="4">
    <name type="scientific">anaerobic digester metagenome</name>
    <dbReference type="NCBI Taxonomy" id="1263854"/>
    <lineage>
        <taxon>unclassified sequences</taxon>
        <taxon>metagenomes</taxon>
        <taxon>ecological metagenomes</taxon>
    </lineage>
</organism>
<evidence type="ECO:0000256" key="2">
    <source>
        <dbReference type="ARBA" id="ARBA00023002"/>
    </source>
</evidence>
<dbReference type="GO" id="GO:0006006">
    <property type="term" value="P:glucose metabolic process"/>
    <property type="evidence" value="ECO:0007669"/>
    <property type="project" value="InterPro"/>
</dbReference>
<gene>
    <name evidence="4" type="primary">gap</name>
    <name evidence="4" type="ORF">SCFA_30018</name>
</gene>
<evidence type="ECO:0000256" key="1">
    <source>
        <dbReference type="ARBA" id="ARBA00007406"/>
    </source>
</evidence>
<dbReference type="PIRSF" id="PIRSF000149">
    <property type="entry name" value="GAP_DH"/>
    <property type="match status" value="1"/>
</dbReference>
<dbReference type="InterPro" id="IPR036291">
    <property type="entry name" value="NAD(P)-bd_dom_sf"/>
</dbReference>
<keyword evidence="2 4" id="KW-0560">Oxidoreductase</keyword>
<comment type="similarity">
    <text evidence="1">Belongs to the glyceraldehyde-3-phosphate dehydrogenase family.</text>
</comment>
<sequence>MARVAINGMGRIGRALFKVLVDTPALQIVAVNDLAPVENIAYLLKYDSIYGRYGRPVTSREGAIVIDEKEYRFLQEKNPGDLPWKELEVDLVFECSGVFTTRKELENHLQAGASRVILSARAKGGGVETVVHGVNRPARESSIISTASCTTNCITPLVEVMSRRVGVMKAIMTTVHAYTSSQNLVDGGNKKWKRGRAAAINLVPTTTGAARATGDVLPEFAGRFDGVAVRSPIPVGSISDVVFLTKRRTSADEVNDIFREEARTERYSGVLRVAEDEIVSTDIIQDSHASIVDSHMTHVVDGDLVKVMSWYDNEWGYASQMARTAAAMFQ</sequence>
<evidence type="ECO:0000259" key="3">
    <source>
        <dbReference type="SMART" id="SM00846"/>
    </source>
</evidence>
<accession>A0A485M0J6</accession>
<dbReference type="PROSITE" id="PS00071">
    <property type="entry name" value="GAPDH"/>
    <property type="match status" value="1"/>
</dbReference>
<dbReference type="AlphaFoldDB" id="A0A485M0J6"/>